<evidence type="ECO:0000256" key="1">
    <source>
        <dbReference type="SAM" id="Phobius"/>
    </source>
</evidence>
<keyword evidence="4" id="KW-1185">Reference proteome</keyword>
<evidence type="ECO:0000313" key="3">
    <source>
        <dbReference type="EMBL" id="KAI1874715.1"/>
    </source>
</evidence>
<dbReference type="Proteomes" id="UP000829685">
    <property type="component" value="Unassembled WGS sequence"/>
</dbReference>
<gene>
    <name evidence="3" type="ORF">JX265_004923</name>
</gene>
<keyword evidence="1" id="KW-0812">Transmembrane</keyword>
<feature type="domain" description="AB hydrolase-1" evidence="2">
    <location>
        <begin position="254"/>
        <end position="464"/>
    </location>
</feature>
<dbReference type="InterPro" id="IPR029058">
    <property type="entry name" value="AB_hydrolase_fold"/>
</dbReference>
<feature type="transmembrane region" description="Helical" evidence="1">
    <location>
        <begin position="185"/>
        <end position="204"/>
    </location>
</feature>
<protein>
    <recommendedName>
        <fullName evidence="2">AB hydrolase-1 domain-containing protein</fullName>
    </recommendedName>
</protein>
<dbReference type="Gene3D" id="3.40.50.1820">
    <property type="entry name" value="alpha/beta hydrolase"/>
    <property type="match status" value="1"/>
</dbReference>
<evidence type="ECO:0000313" key="4">
    <source>
        <dbReference type="Proteomes" id="UP000829685"/>
    </source>
</evidence>
<proteinExistence type="predicted"/>
<name>A0A9P9WQC6_9PEZI</name>
<dbReference type="InterPro" id="IPR000073">
    <property type="entry name" value="AB_hydrolase_1"/>
</dbReference>
<keyword evidence="1" id="KW-0472">Membrane</keyword>
<feature type="transmembrane region" description="Helical" evidence="1">
    <location>
        <begin position="12"/>
        <end position="36"/>
    </location>
</feature>
<dbReference type="AlphaFoldDB" id="A0A9P9WQC6"/>
<reference evidence="3" key="1">
    <citation type="submission" date="2021-03" db="EMBL/GenBank/DDBJ databases">
        <title>Revisited historic fungal species revealed as producer of novel bioactive compounds through whole genome sequencing and comparative genomics.</title>
        <authorList>
            <person name="Vignolle G.A."/>
            <person name="Hochenegger N."/>
            <person name="Mach R.L."/>
            <person name="Mach-Aigner A.R."/>
            <person name="Javad Rahimi M."/>
            <person name="Salim K.A."/>
            <person name="Chan C.M."/>
            <person name="Lim L.B.L."/>
            <person name="Cai F."/>
            <person name="Druzhinina I.S."/>
            <person name="U'Ren J.M."/>
            <person name="Derntl C."/>
        </authorList>
    </citation>
    <scope>NUCLEOTIDE SEQUENCE</scope>
    <source>
        <strain evidence="3">TUCIM 5799</strain>
    </source>
</reference>
<dbReference type="PANTHER" id="PTHR37471">
    <property type="entry name" value="UNNAMED PRODUCT"/>
    <property type="match status" value="1"/>
</dbReference>
<dbReference type="SUPFAM" id="SSF53474">
    <property type="entry name" value="alpha/beta-Hydrolases"/>
    <property type="match status" value="1"/>
</dbReference>
<evidence type="ECO:0000259" key="2">
    <source>
        <dbReference type="Pfam" id="PF12697"/>
    </source>
</evidence>
<dbReference type="EMBL" id="JAFIMR010000009">
    <property type="protein sequence ID" value="KAI1874715.1"/>
    <property type="molecule type" value="Genomic_DNA"/>
</dbReference>
<comment type="caution">
    <text evidence="3">The sequence shown here is derived from an EMBL/GenBank/DDBJ whole genome shotgun (WGS) entry which is preliminary data.</text>
</comment>
<keyword evidence="1" id="KW-1133">Transmembrane helix</keyword>
<organism evidence="3 4">
    <name type="scientific">Neoarthrinium moseri</name>
    <dbReference type="NCBI Taxonomy" id="1658444"/>
    <lineage>
        <taxon>Eukaryota</taxon>
        <taxon>Fungi</taxon>
        <taxon>Dikarya</taxon>
        <taxon>Ascomycota</taxon>
        <taxon>Pezizomycotina</taxon>
        <taxon>Sordariomycetes</taxon>
        <taxon>Xylariomycetidae</taxon>
        <taxon>Amphisphaeriales</taxon>
        <taxon>Apiosporaceae</taxon>
        <taxon>Neoarthrinium</taxon>
    </lineage>
</organism>
<sequence>MIGDSFYEYIFIRACIFLLQYTTPLCILGLTVLLIAGGPPVLAWPISGGLIAYSVVDILYALFVWIPYNRRLRDEARHPPPLSSEQRWSLFVKTLDHVPNFDRYLRLWFLGADQNDIQRDNVRDFILWAFFDRTPDSAAFEDLREVDRYVDAIEEKRGMKLEPGRGNAPSFRLTFDPVETRYRSFIWFILIGLVDFITHCQFLWNGFQYYAQPKAKFLSVIPLRVQTLFARRRSKSAELSYWHRPHTATDKLPVVFVHGIGIGLWTYGPFLSQLNGSSDDGGQIGIIAVELLPISFRLTSSPLTKLEFLRQLGIILESHGWGDFVLATHSYGSVLASHMVRSPEFGPRIKAAVLVDPVSIMLHQPDVAYNFTRRKPRRANEWQLWYFASMDPGVAHALGRHFFWNENVIWKEELLALPQQLTAQELREPRGSATPENQATRALAICLSERDLIVDTMTVAQYLADGESWVPGRGGGGDETGHSEPDRSSNYFLTGDGIEILWFPGLDHAQAFDTPADQERICKVLRRYCKV</sequence>
<dbReference type="Pfam" id="PF12697">
    <property type="entry name" value="Abhydrolase_6"/>
    <property type="match status" value="1"/>
</dbReference>
<feature type="transmembrane region" description="Helical" evidence="1">
    <location>
        <begin position="42"/>
        <end position="68"/>
    </location>
</feature>
<accession>A0A9P9WQC6</accession>
<dbReference type="PANTHER" id="PTHR37471:SF1">
    <property type="entry name" value="AB HYDROLASE-1 DOMAIN-CONTAINING PROTEIN"/>
    <property type="match status" value="1"/>
</dbReference>